<keyword evidence="2 6" id="KW-0227">DNA damage</keyword>
<dbReference type="KEGG" id="eao:BD94_3415"/>
<protein>
    <recommendedName>
        <fullName evidence="6">Holliday junction branch migration complex subunit RuvA</fullName>
    </recommendedName>
</protein>
<dbReference type="AlphaFoldDB" id="A0A077ENR3"/>
<dbReference type="Proteomes" id="UP000028933">
    <property type="component" value="Chromosome"/>
</dbReference>
<proteinExistence type="inferred from homology"/>
<keyword evidence="4 6" id="KW-0233">DNA recombination</keyword>
<dbReference type="Pfam" id="PF07499">
    <property type="entry name" value="RuvA_C"/>
    <property type="match status" value="1"/>
</dbReference>
<dbReference type="InterPro" id="IPR036267">
    <property type="entry name" value="RuvA_C_sf"/>
</dbReference>
<dbReference type="InterPro" id="IPR000085">
    <property type="entry name" value="RuvA"/>
</dbReference>
<comment type="subcellular location">
    <subcellularLocation>
        <location evidence="6">Cytoplasm</location>
    </subcellularLocation>
</comment>
<feature type="region of interest" description="Domain III" evidence="6">
    <location>
        <begin position="146"/>
        <end position="195"/>
    </location>
</feature>
<dbReference type="InterPro" id="IPR013849">
    <property type="entry name" value="DNA_helicase_Holl-junc_RuvA_I"/>
</dbReference>
<keyword evidence="8" id="KW-0378">Hydrolase</keyword>
<organism evidence="8 9">
    <name type="scientific">Elizabethkingia anophelis NUHP1</name>
    <dbReference type="NCBI Taxonomy" id="1338011"/>
    <lineage>
        <taxon>Bacteria</taxon>
        <taxon>Pseudomonadati</taxon>
        <taxon>Bacteroidota</taxon>
        <taxon>Flavobacteriia</taxon>
        <taxon>Flavobacteriales</taxon>
        <taxon>Weeksellaceae</taxon>
        <taxon>Elizabethkingia</taxon>
    </lineage>
</organism>
<dbReference type="GO" id="GO:0009378">
    <property type="term" value="F:four-way junction helicase activity"/>
    <property type="evidence" value="ECO:0007669"/>
    <property type="project" value="InterPro"/>
</dbReference>
<dbReference type="HAMAP" id="MF_00031">
    <property type="entry name" value="DNA_HJ_migration_RuvA"/>
    <property type="match status" value="1"/>
</dbReference>
<reference evidence="8" key="1">
    <citation type="journal article" date="2013" name="Lancet">
        <title>First case of E anophelis outbreak in an intensive-care unit.</title>
        <authorList>
            <person name="Teo J."/>
            <person name="Tan S.Y."/>
            <person name="Tay M."/>
            <person name="Ding Y."/>
            <person name="Kjelleberg S."/>
            <person name="Givskov M."/>
            <person name="Lin R.T."/>
            <person name="Yang L."/>
        </authorList>
    </citation>
    <scope>NUCLEOTIDE SEQUENCE [LARGE SCALE GENOMIC DNA]</scope>
    <source>
        <strain evidence="8">NUHP1</strain>
    </source>
</reference>
<dbReference type="InterPro" id="IPR003583">
    <property type="entry name" value="Hlx-hairpin-Hlx_DNA-bd_motif"/>
</dbReference>
<evidence type="ECO:0000256" key="1">
    <source>
        <dbReference type="ARBA" id="ARBA00022490"/>
    </source>
</evidence>
<dbReference type="Gene3D" id="2.40.50.140">
    <property type="entry name" value="Nucleic acid-binding proteins"/>
    <property type="match status" value="1"/>
</dbReference>
<dbReference type="SUPFAM" id="SSF47781">
    <property type="entry name" value="RuvA domain 2-like"/>
    <property type="match status" value="1"/>
</dbReference>
<evidence type="ECO:0000313" key="8">
    <source>
        <dbReference type="EMBL" id="AIL47190.1"/>
    </source>
</evidence>
<dbReference type="HOGENOM" id="CLU_087936_3_0_10"/>
<comment type="domain">
    <text evidence="6">Has three domains with a flexible linker between the domains II and III and assumes an 'L' shape. Domain III is highly mobile and contacts RuvB.</text>
</comment>
<keyword evidence="3 6" id="KW-0238">DNA-binding</keyword>
<dbReference type="EMBL" id="CP007547">
    <property type="protein sequence ID" value="AIL47190.1"/>
    <property type="molecule type" value="Genomic_DNA"/>
</dbReference>
<reference evidence="8" key="2">
    <citation type="journal article" date="2015" name="Genome Biol. Evol.">
        <title>Complete Genome Sequence and Transcriptomic Analysis of the Novel Pathogen Elizabethkingia anophelis in Response to Oxidative Stress.</title>
        <authorList>
            <person name="Li Y."/>
            <person name="Liu Y."/>
            <person name="Chew S.C."/>
            <person name="Tay M."/>
            <person name="Salido M.M."/>
            <person name="Teo J."/>
            <person name="Lauro F.M."/>
            <person name="Givskov M."/>
            <person name="Yang L."/>
        </authorList>
    </citation>
    <scope>NUCLEOTIDE SEQUENCE</scope>
    <source>
        <strain evidence="8">NUHP1</strain>
    </source>
</reference>
<keyword evidence="8" id="KW-0547">Nucleotide-binding</keyword>
<evidence type="ECO:0000256" key="5">
    <source>
        <dbReference type="ARBA" id="ARBA00023204"/>
    </source>
</evidence>
<dbReference type="InterPro" id="IPR010994">
    <property type="entry name" value="RuvA_2-like"/>
</dbReference>
<comment type="similarity">
    <text evidence="6">Belongs to the RuvA family.</text>
</comment>
<keyword evidence="8" id="KW-0067">ATP-binding</keyword>
<keyword evidence="5 6" id="KW-0234">DNA repair</keyword>
<dbReference type="GO" id="GO:0005524">
    <property type="term" value="F:ATP binding"/>
    <property type="evidence" value="ECO:0007669"/>
    <property type="project" value="InterPro"/>
</dbReference>
<dbReference type="InterPro" id="IPR011114">
    <property type="entry name" value="RuvA_C"/>
</dbReference>
<dbReference type="Pfam" id="PF14520">
    <property type="entry name" value="HHH_5"/>
    <property type="match status" value="1"/>
</dbReference>
<accession>A0A077ENR3</accession>
<comment type="subunit">
    <text evidence="6">Homotetramer. Forms an RuvA(8)-RuvB(12)-Holliday junction (HJ) complex. HJ DNA is sandwiched between 2 RuvA tetramers; dsDNA enters through RuvA and exits via RuvB. An RuvB hexamer assembles on each DNA strand where it exits the tetramer. Each RuvB hexamer is contacted by two RuvA subunits (via domain III) on 2 adjacent RuvB subunits; this complex drives branch migration. In the full resolvosome a probable DNA-RuvA(4)-RuvB(12)-RuvC(2) complex forms which resolves the HJ.</text>
</comment>
<evidence type="ECO:0000313" key="9">
    <source>
        <dbReference type="Proteomes" id="UP000028933"/>
    </source>
</evidence>
<feature type="domain" description="Helix-hairpin-helix DNA-binding motif class 1" evidence="7">
    <location>
        <begin position="107"/>
        <end position="126"/>
    </location>
</feature>
<name>A0A077ENR3_9FLAO</name>
<keyword evidence="1 6" id="KW-0963">Cytoplasm</keyword>
<dbReference type="SUPFAM" id="SSF50249">
    <property type="entry name" value="Nucleic acid-binding proteins"/>
    <property type="match status" value="1"/>
</dbReference>
<comment type="caution">
    <text evidence="6">Lacks conserved residue(s) required for the propagation of feature annotation.</text>
</comment>
<dbReference type="SMART" id="SM00278">
    <property type="entry name" value="HhH1"/>
    <property type="match status" value="3"/>
</dbReference>
<dbReference type="NCBIfam" id="TIGR00084">
    <property type="entry name" value="ruvA"/>
    <property type="match status" value="1"/>
</dbReference>
<dbReference type="STRING" id="1338011.BD94_3415"/>
<gene>
    <name evidence="6" type="primary">ruvA</name>
    <name evidence="8" type="ORF">BD94_3415</name>
</gene>
<dbReference type="Pfam" id="PF01330">
    <property type="entry name" value="RuvA_N"/>
    <property type="match status" value="1"/>
</dbReference>
<dbReference type="GO" id="GO:0005737">
    <property type="term" value="C:cytoplasm"/>
    <property type="evidence" value="ECO:0007669"/>
    <property type="project" value="UniProtKB-SubCell"/>
</dbReference>
<keyword evidence="8" id="KW-0347">Helicase</keyword>
<dbReference type="eggNOG" id="COG0632">
    <property type="taxonomic scope" value="Bacteria"/>
</dbReference>
<dbReference type="Gene3D" id="1.10.8.10">
    <property type="entry name" value="DNA helicase RuvA subunit, C-terminal domain"/>
    <property type="match status" value="1"/>
</dbReference>
<evidence type="ECO:0000259" key="7">
    <source>
        <dbReference type="SMART" id="SM00278"/>
    </source>
</evidence>
<sequence>MINFLRGKVHELTPTYAILDINGIGYYVGISLQTSQKLSQGNEAFLYTQQIFREDAQLLFGFSTLTEKEVFNLLISVNGVGAVSALILLSSLEIPDIASAVLNNQSVVLQKVKGIGAKTAERIIVDLRDKMLKYSDVNESSLNNVTDNKVKEEALSALEVLGISRKMSEKIADKIIKTNPEINVETLVKHILKSI</sequence>
<feature type="domain" description="Helix-hairpin-helix DNA-binding motif class 1" evidence="7">
    <location>
        <begin position="72"/>
        <end position="91"/>
    </location>
</feature>
<feature type="domain" description="Helix-hairpin-helix DNA-binding motif class 1" evidence="7">
    <location>
        <begin position="155"/>
        <end position="174"/>
    </location>
</feature>
<evidence type="ECO:0000256" key="2">
    <source>
        <dbReference type="ARBA" id="ARBA00022763"/>
    </source>
</evidence>
<dbReference type="GO" id="GO:0006281">
    <property type="term" value="P:DNA repair"/>
    <property type="evidence" value="ECO:0007669"/>
    <property type="project" value="UniProtKB-UniRule"/>
</dbReference>
<dbReference type="GO" id="GO:0000400">
    <property type="term" value="F:four-way junction DNA binding"/>
    <property type="evidence" value="ECO:0007669"/>
    <property type="project" value="UniProtKB-UniRule"/>
</dbReference>
<comment type="function">
    <text evidence="6">The RuvA-RuvB-RuvC complex processes Holliday junction (HJ) DNA during genetic recombination and DNA repair, while the RuvA-RuvB complex plays an important role in the rescue of blocked DNA replication forks via replication fork reversal (RFR). RuvA specifically binds to HJ cruciform DNA, conferring on it an open structure. The RuvB hexamer acts as an ATP-dependent pump, pulling dsDNA into and through the RuvAB complex. HJ branch migration allows RuvC to scan DNA until it finds its consensus sequence, where it cleaves and resolves the cruciform DNA.</text>
</comment>
<dbReference type="GO" id="GO:0048476">
    <property type="term" value="C:Holliday junction resolvase complex"/>
    <property type="evidence" value="ECO:0007669"/>
    <property type="project" value="UniProtKB-UniRule"/>
</dbReference>
<evidence type="ECO:0000256" key="4">
    <source>
        <dbReference type="ARBA" id="ARBA00023172"/>
    </source>
</evidence>
<evidence type="ECO:0000256" key="3">
    <source>
        <dbReference type="ARBA" id="ARBA00023125"/>
    </source>
</evidence>
<dbReference type="SUPFAM" id="SSF46929">
    <property type="entry name" value="DNA helicase RuvA subunit, C-terminal domain"/>
    <property type="match status" value="1"/>
</dbReference>
<dbReference type="InterPro" id="IPR012340">
    <property type="entry name" value="NA-bd_OB-fold"/>
</dbReference>
<evidence type="ECO:0000256" key="6">
    <source>
        <dbReference type="HAMAP-Rule" id="MF_00031"/>
    </source>
</evidence>
<dbReference type="Gene3D" id="1.10.150.20">
    <property type="entry name" value="5' to 3' exonuclease, C-terminal subdomain"/>
    <property type="match status" value="1"/>
</dbReference>
<dbReference type="GO" id="GO:0009379">
    <property type="term" value="C:Holliday junction helicase complex"/>
    <property type="evidence" value="ECO:0007669"/>
    <property type="project" value="InterPro"/>
</dbReference>
<dbReference type="RefSeq" id="WP_024565336.1">
    <property type="nucleotide sequence ID" value="NZ_CP007547.1"/>
</dbReference>
<dbReference type="GO" id="GO:0006310">
    <property type="term" value="P:DNA recombination"/>
    <property type="evidence" value="ECO:0007669"/>
    <property type="project" value="UniProtKB-UniRule"/>
</dbReference>
<dbReference type="CDD" id="cd14332">
    <property type="entry name" value="UBA_RuvA_C"/>
    <property type="match status" value="1"/>
</dbReference>